<evidence type="ECO:0000313" key="7">
    <source>
        <dbReference type="Proteomes" id="UP000193588"/>
    </source>
</evidence>
<dbReference type="EMBL" id="NDXJ01000004">
    <property type="protein sequence ID" value="OSP90094.1"/>
    <property type="molecule type" value="Genomic_DNA"/>
</dbReference>
<dbReference type="PATRIC" id="fig|137591.24.peg.1850"/>
<comment type="similarity">
    <text evidence="1">Belongs to the SIS family. PHI subfamily.</text>
</comment>
<dbReference type="InterPro" id="IPR017552">
    <property type="entry name" value="PHI/rmpB"/>
</dbReference>
<dbReference type="EMBL" id="JWHT01000047">
    <property type="protein sequence ID" value="KIU21662.1"/>
    <property type="molecule type" value="Genomic_DNA"/>
</dbReference>
<dbReference type="Proteomes" id="UP000032289">
    <property type="component" value="Unassembled WGS sequence"/>
</dbReference>
<dbReference type="PANTHER" id="PTHR43443">
    <property type="entry name" value="3-HEXULOSE-6-PHOSPHATE ISOMERASE"/>
    <property type="match status" value="1"/>
</dbReference>
<proteinExistence type="inferred from homology"/>
<dbReference type="Proteomes" id="UP000244870">
    <property type="component" value="Chromosome"/>
</dbReference>
<dbReference type="GO" id="GO:0097367">
    <property type="term" value="F:carbohydrate derivative binding"/>
    <property type="evidence" value="ECO:0007669"/>
    <property type="project" value="InterPro"/>
</dbReference>
<evidence type="ECO:0000313" key="6">
    <source>
        <dbReference type="Proteomes" id="UP000032289"/>
    </source>
</evidence>
<dbReference type="Proteomes" id="UP000193588">
    <property type="component" value="Unassembled WGS sequence"/>
</dbReference>
<reference evidence="3 8" key="3">
    <citation type="submission" date="2017-04" db="EMBL/GenBank/DDBJ databases">
        <title>Weissella cibaria strain m2 complete genome.</title>
        <authorList>
            <person name="Pan Q."/>
            <person name="Tan M."/>
            <person name="Yao F."/>
            <person name="Su S."/>
        </authorList>
    </citation>
    <scope>NUCLEOTIDE SEQUENCE [LARGE SCALE GENOMIC DNA]</scope>
    <source>
        <strain evidence="3 8">M2</strain>
    </source>
</reference>
<dbReference type="GO" id="GO:1901135">
    <property type="term" value="P:carbohydrate derivative metabolic process"/>
    <property type="evidence" value="ECO:0007669"/>
    <property type="project" value="InterPro"/>
</dbReference>
<reference evidence="4 6" key="1">
    <citation type="journal article" date="2015" name="Microbiology (Mosc.)">
        <title>Genomics of the Weissella cibaria species with an examination of its metabolic traits.</title>
        <authorList>
            <person name="Lynch K.M."/>
            <person name="Lucid A."/>
            <person name="Arendt E.K."/>
            <person name="Sleator R.D."/>
            <person name="Lucey B."/>
            <person name="Coffey A."/>
        </authorList>
    </citation>
    <scope>NUCLEOTIDE SEQUENCE [LARGE SCALE GENOMIC DNA]</scope>
    <source>
        <strain evidence="4 6">AB3b</strain>
    </source>
</reference>
<dbReference type="PANTHER" id="PTHR43443:SF1">
    <property type="entry name" value="3-HEXULOSE-6-PHOSPHATE ISOMERASE"/>
    <property type="match status" value="1"/>
</dbReference>
<evidence type="ECO:0000313" key="4">
    <source>
        <dbReference type="EMBL" id="KIU21662.1"/>
    </source>
</evidence>
<dbReference type="Gene3D" id="3.40.50.10490">
    <property type="entry name" value="Glucose-6-phosphate isomerase like protein, domain 1"/>
    <property type="match status" value="1"/>
</dbReference>
<feature type="domain" description="SIS" evidence="2">
    <location>
        <begin position="25"/>
        <end position="167"/>
    </location>
</feature>
<name>A0A0D1LT47_9LACO</name>
<dbReference type="RefSeq" id="WP_010370852.1">
    <property type="nucleotide sequence ID" value="NZ_BJEF01000007.1"/>
</dbReference>
<evidence type="ECO:0000259" key="2">
    <source>
        <dbReference type="PROSITE" id="PS51464"/>
    </source>
</evidence>
<accession>A0A0D1LT47</accession>
<dbReference type="PROSITE" id="PS51464">
    <property type="entry name" value="SIS"/>
    <property type="match status" value="1"/>
</dbReference>
<gene>
    <name evidence="4" type="primary">rmpB</name>
    <name evidence="4" type="ORF">ab3b_01907</name>
    <name evidence="3" type="ORF">B6254_0511</name>
    <name evidence="5" type="ORF">B9D04_03150</name>
</gene>
<dbReference type="InterPro" id="IPR046348">
    <property type="entry name" value="SIS_dom_sf"/>
</dbReference>
<dbReference type="AlphaFoldDB" id="A0A0D1LT47"/>
<evidence type="ECO:0000256" key="1">
    <source>
        <dbReference type="ARBA" id="ARBA00009235"/>
    </source>
</evidence>
<organism evidence="4 6">
    <name type="scientific">Weissella cibaria</name>
    <dbReference type="NCBI Taxonomy" id="137591"/>
    <lineage>
        <taxon>Bacteria</taxon>
        <taxon>Bacillati</taxon>
        <taxon>Bacillota</taxon>
        <taxon>Bacilli</taxon>
        <taxon>Lactobacillales</taxon>
        <taxon>Lactobacillaceae</taxon>
        <taxon>Weissella</taxon>
    </lineage>
</organism>
<dbReference type="GO" id="GO:0043800">
    <property type="term" value="F:6-phospho-3-hexuloisomerase activity"/>
    <property type="evidence" value="ECO:0007669"/>
    <property type="project" value="UniProtKB-EC"/>
</dbReference>
<dbReference type="SUPFAM" id="SSF53697">
    <property type="entry name" value="SIS domain"/>
    <property type="match status" value="1"/>
</dbReference>
<dbReference type="EC" id="5.3.1.27" evidence="4"/>
<dbReference type="CDD" id="cd05005">
    <property type="entry name" value="SIS_PHI"/>
    <property type="match status" value="1"/>
</dbReference>
<dbReference type="GeneID" id="66962937"/>
<dbReference type="EMBL" id="CP020928">
    <property type="protein sequence ID" value="AWF94932.1"/>
    <property type="molecule type" value="Genomic_DNA"/>
</dbReference>
<evidence type="ECO:0000313" key="5">
    <source>
        <dbReference type="EMBL" id="OSP90094.1"/>
    </source>
</evidence>
<dbReference type="NCBIfam" id="TIGR03127">
    <property type="entry name" value="RuMP_HxlB"/>
    <property type="match status" value="1"/>
</dbReference>
<reference evidence="5 7" key="2">
    <citation type="submission" date="2017-04" db="EMBL/GenBank/DDBJ databases">
        <title>The genome sequence of Weissella cibaria isolated from wild Drosophila.</title>
        <authorList>
            <person name="Ricks N.J."/>
            <person name="Carroll C."/>
            <person name="Walters A."/>
            <person name="Newell P.D."/>
            <person name="Chaston J.M."/>
        </authorList>
    </citation>
    <scope>NUCLEOTIDE SEQUENCE [LARGE SCALE GENOMIC DNA]</scope>
    <source>
        <strain evidence="5 7">DmW_103</strain>
    </source>
</reference>
<evidence type="ECO:0000313" key="3">
    <source>
        <dbReference type="EMBL" id="AWF94932.1"/>
    </source>
</evidence>
<protein>
    <submittedName>
        <fullName evidence="5">6-phospho-3-hexuloisomerase</fullName>
    </submittedName>
    <submittedName>
        <fullName evidence="4">RmpB protein</fullName>
        <ecNumber evidence="4">5.3.1.27</ecNumber>
    </submittedName>
</protein>
<keyword evidence="4" id="KW-0413">Isomerase</keyword>
<sequence>MALVNEVLSEIQEVMTQVDDAQLDAAENIITKDKRIFVLGAGRSGLMVKGFAMRLMHIGYTVFVIGETITPSIAEGDVLVAVSGSGTTGSVVGPAQKAADNGVHVIGVTSNPTSPLATLGEATIVVPGATKAGDGVKSIQLLSTLFDQSVHITLDILTLMISRRDHVSNDTAKATHSNME</sequence>
<dbReference type="InterPro" id="IPR001347">
    <property type="entry name" value="SIS_dom"/>
</dbReference>
<evidence type="ECO:0000313" key="8">
    <source>
        <dbReference type="Proteomes" id="UP000244870"/>
    </source>
</evidence>
<dbReference type="Pfam" id="PF01380">
    <property type="entry name" value="SIS"/>
    <property type="match status" value="1"/>
</dbReference>